<organism evidence="3 4">
    <name type="scientific">Chryseobacterium camelliae</name>
    <dbReference type="NCBI Taxonomy" id="1265445"/>
    <lineage>
        <taxon>Bacteria</taxon>
        <taxon>Pseudomonadati</taxon>
        <taxon>Bacteroidota</taxon>
        <taxon>Flavobacteriia</taxon>
        <taxon>Flavobacteriales</taxon>
        <taxon>Weeksellaceae</taxon>
        <taxon>Chryseobacterium group</taxon>
        <taxon>Chryseobacterium</taxon>
    </lineage>
</organism>
<evidence type="ECO:0000313" key="3">
    <source>
        <dbReference type="EMBL" id="MDQ1097754.1"/>
    </source>
</evidence>
<proteinExistence type="predicted"/>
<keyword evidence="2" id="KW-0732">Signal</keyword>
<gene>
    <name evidence="3" type="ORF">QE404_002901</name>
</gene>
<dbReference type="Proteomes" id="UP001225072">
    <property type="component" value="Unassembled WGS sequence"/>
</dbReference>
<feature type="chain" id="PRO_5045095307" evidence="2">
    <location>
        <begin position="22"/>
        <end position="422"/>
    </location>
</feature>
<dbReference type="PROSITE" id="PS51257">
    <property type="entry name" value="PROKAR_LIPOPROTEIN"/>
    <property type="match status" value="1"/>
</dbReference>
<evidence type="ECO:0000256" key="1">
    <source>
        <dbReference type="SAM" id="MobiDB-lite"/>
    </source>
</evidence>
<evidence type="ECO:0000313" key="4">
    <source>
        <dbReference type="Proteomes" id="UP001225072"/>
    </source>
</evidence>
<feature type="signal peptide" evidence="2">
    <location>
        <begin position="1"/>
        <end position="21"/>
    </location>
</feature>
<feature type="region of interest" description="Disordered" evidence="1">
    <location>
        <begin position="402"/>
        <end position="422"/>
    </location>
</feature>
<evidence type="ECO:0000256" key="2">
    <source>
        <dbReference type="SAM" id="SignalP"/>
    </source>
</evidence>
<accession>A0ABU0TL27</accession>
<protein>
    <submittedName>
        <fullName evidence="3">Uncharacterized protein</fullName>
    </submittedName>
</protein>
<reference evidence="3 4" key="1">
    <citation type="submission" date="2023-07" db="EMBL/GenBank/DDBJ databases">
        <title>Functional and genomic diversity of the sorghum phyllosphere microbiome.</title>
        <authorList>
            <person name="Shade A."/>
        </authorList>
    </citation>
    <scope>NUCLEOTIDE SEQUENCE [LARGE SCALE GENOMIC DNA]</scope>
    <source>
        <strain evidence="3 4">SORGH_AS_1064</strain>
    </source>
</reference>
<keyword evidence="4" id="KW-1185">Reference proteome</keyword>
<feature type="region of interest" description="Disordered" evidence="1">
    <location>
        <begin position="183"/>
        <end position="225"/>
    </location>
</feature>
<name>A0ABU0TL27_9FLAO</name>
<dbReference type="EMBL" id="JAUTAL010000001">
    <property type="protein sequence ID" value="MDQ1097754.1"/>
    <property type="molecule type" value="Genomic_DNA"/>
</dbReference>
<dbReference type="RefSeq" id="WP_307453955.1">
    <property type="nucleotide sequence ID" value="NZ_JAUTAL010000001.1"/>
</dbReference>
<comment type="caution">
    <text evidence="3">The sequence shown here is derived from an EMBL/GenBank/DDBJ whole genome shotgun (WGS) entry which is preliminary data.</text>
</comment>
<sequence length="422" mass="47391">MMRKLISWLSFMMAFSLVLLSCVHDEIYTSSDPASKEYHSKSVFREDEKYIKNVMQIYFEHEAEIKKGNAVPLWDYAMTMGNFDESFLIVPVTEGGKVTACLQVPRNGDHVRFLEDRDSEHIKFFQRYITSKEREAVKSEPYSSVENKGITECQISAVSMWYPADEYGSNAGYWETNYIVTCPPEPTDGDGNEGGEQPTYPYPGGGGSTSPQNPKNPCEKMKAQNQNQGFKDKVAALDKPEMFNKSTETGYSAAYGTVPYESLANSSNGNVRFPEGNKYFGYMHTHLNMEGVVKIFSPYDVATFLTSCVANAKLKGNMTDAYAMVITSEGNYILKYSGDGNFAVTVGQLENWKTWYGKQYGELFENKQLTQPNVEKLFTKFLQEVVNINGLEVYQSDKATGSTSKLQYNGADNPVQSIPCPQ</sequence>